<dbReference type="InterPro" id="IPR029062">
    <property type="entry name" value="Class_I_gatase-like"/>
</dbReference>
<feature type="region of interest" description="Disordered" evidence="1">
    <location>
        <begin position="1"/>
        <end position="22"/>
    </location>
</feature>
<dbReference type="RefSeq" id="WP_084558657.1">
    <property type="nucleotide sequence ID" value="NZ_FRFD01000008.1"/>
</dbReference>
<proteinExistence type="predicted"/>
<dbReference type="OrthoDB" id="9766228at2"/>
<name>A0A1M7YD27_9FIRM</name>
<keyword evidence="2" id="KW-0472">Membrane</keyword>
<accession>A0A1M7YD27</accession>
<dbReference type="STRING" id="1121345.SAMN02745217_02769"/>
<evidence type="ECO:0000259" key="3">
    <source>
        <dbReference type="Pfam" id="PF09822"/>
    </source>
</evidence>
<sequence>MSEQKENNTNIENNADTEQNQNTELNLQEENNKTPGIKDKIAASFSSRKFRGGAYATAVSAVVIVIVIILNVIISQLDLKIDVTNDNKYTLTSVTKDYVKKIKDDITIYYLVQTGQENKTTQQIVEKYPGISSHIKVEYKDPLLYPNFASKYVDDKVTNDSVLVVNNTNKRVKYVDSSSMVVSQIDYQTYQSYQTGIDVEGQVTSAIQYVTTDNLPIMYTVTGHGEADLSSTITTALGKINVTQKSLNTLTTESIPEDCSVLLINVPQKDYSPDEVTLIKNYLSNGGHAIIYTDYQATSLDNFSSLLNYYGVSVVPGFVVEGSRDHYMGQYINWIVPNIESHDITSSLKSANIYIVAPYSSGLQEADSVRSTIETTPLLITSDEAYSKTDVNSSNAGKEKGDIEGPFNIGLAITEKYNEKETKLIVYGSSALIDESMVATSSLGNLDLFLNTVNYVTDKKDTLAVRTVSTEQQYLNVTAAKANLWSILIVVVLPVLVLVSGGYVVLRRRKK</sequence>
<evidence type="ECO:0000256" key="2">
    <source>
        <dbReference type="SAM" id="Phobius"/>
    </source>
</evidence>
<evidence type="ECO:0000313" key="6">
    <source>
        <dbReference type="Proteomes" id="UP000184612"/>
    </source>
</evidence>
<dbReference type="InterPro" id="IPR055396">
    <property type="entry name" value="DUF7088"/>
</dbReference>
<protein>
    <submittedName>
        <fullName evidence="5">ABC-type uncharacterized transport system</fullName>
    </submittedName>
</protein>
<feature type="transmembrane region" description="Helical" evidence="2">
    <location>
        <begin position="484"/>
        <end position="506"/>
    </location>
</feature>
<dbReference type="AlphaFoldDB" id="A0A1M7YD27"/>
<feature type="transmembrane region" description="Helical" evidence="2">
    <location>
        <begin position="54"/>
        <end position="74"/>
    </location>
</feature>
<evidence type="ECO:0000313" key="5">
    <source>
        <dbReference type="EMBL" id="SHO50537.1"/>
    </source>
</evidence>
<reference evidence="5 6" key="1">
    <citation type="submission" date="2016-12" db="EMBL/GenBank/DDBJ databases">
        <authorList>
            <person name="Song W.-J."/>
            <person name="Kurnit D.M."/>
        </authorList>
    </citation>
    <scope>NUCLEOTIDE SEQUENCE [LARGE SCALE GENOMIC DNA]</scope>
    <source>
        <strain evidence="5 6">DSM 12503</strain>
    </source>
</reference>
<dbReference type="SUPFAM" id="SSF52317">
    <property type="entry name" value="Class I glutamine amidotransferase-like"/>
    <property type="match status" value="1"/>
</dbReference>
<dbReference type="InterPro" id="IPR019196">
    <property type="entry name" value="ABC_transp_unknown"/>
</dbReference>
<dbReference type="Proteomes" id="UP000184612">
    <property type="component" value="Unassembled WGS sequence"/>
</dbReference>
<dbReference type="Pfam" id="PF23357">
    <property type="entry name" value="DUF7088"/>
    <property type="match status" value="1"/>
</dbReference>
<feature type="domain" description="DUF7088" evidence="4">
    <location>
        <begin position="86"/>
        <end position="171"/>
    </location>
</feature>
<evidence type="ECO:0000259" key="4">
    <source>
        <dbReference type="Pfam" id="PF23357"/>
    </source>
</evidence>
<keyword evidence="2" id="KW-1133">Transmembrane helix</keyword>
<gene>
    <name evidence="5" type="ORF">SAMN02745217_02769</name>
</gene>
<keyword evidence="6" id="KW-1185">Reference proteome</keyword>
<dbReference type="Pfam" id="PF09822">
    <property type="entry name" value="ABC_transp_aux"/>
    <property type="match status" value="1"/>
</dbReference>
<evidence type="ECO:0000256" key="1">
    <source>
        <dbReference type="SAM" id="MobiDB-lite"/>
    </source>
</evidence>
<organism evidence="5 6">
    <name type="scientific">Anaerocolumna xylanovorans DSM 12503</name>
    <dbReference type="NCBI Taxonomy" id="1121345"/>
    <lineage>
        <taxon>Bacteria</taxon>
        <taxon>Bacillati</taxon>
        <taxon>Bacillota</taxon>
        <taxon>Clostridia</taxon>
        <taxon>Lachnospirales</taxon>
        <taxon>Lachnospiraceae</taxon>
        <taxon>Anaerocolumna</taxon>
    </lineage>
</organism>
<feature type="compositionally biased region" description="Polar residues" evidence="1">
    <location>
        <begin position="7"/>
        <end position="16"/>
    </location>
</feature>
<keyword evidence="2" id="KW-0812">Transmembrane</keyword>
<feature type="domain" description="ABC-type uncharacterised transport system" evidence="3">
    <location>
        <begin position="240"/>
        <end position="451"/>
    </location>
</feature>
<dbReference type="EMBL" id="FRFD01000008">
    <property type="protein sequence ID" value="SHO50537.1"/>
    <property type="molecule type" value="Genomic_DNA"/>
</dbReference>